<dbReference type="PANTHER" id="PTHR43638">
    <property type="entry name" value="OXIDOREDUCTASE, ALDO/KETO REDUCTASE FAMILY PROTEIN"/>
    <property type="match status" value="1"/>
</dbReference>
<reference evidence="3" key="1">
    <citation type="journal article" date="2009" name="BMC Genomics">
        <title>The complete genome sequence of Staphylothermus marinus reveals differences in sulfur metabolism among heterotrophic Crenarchaeota.</title>
        <authorList>
            <person name="Anderson I.J."/>
            <person name="Dharmarajan L."/>
            <person name="Rodriguez J."/>
            <person name="Hooper S."/>
            <person name="Porat I."/>
            <person name="Ulrich L.E."/>
            <person name="Elkins J.G."/>
            <person name="Mavromatis K."/>
            <person name="Sun H."/>
            <person name="Land M."/>
            <person name="Lapidus A."/>
            <person name="Lucas S."/>
            <person name="Barry K."/>
            <person name="Huber H."/>
            <person name="Zhulin I.B."/>
            <person name="Whitman W.B."/>
            <person name="Mukhopadhyay B."/>
            <person name="Woese C."/>
            <person name="Bristow J."/>
            <person name="Kyrpides N."/>
        </authorList>
    </citation>
    <scope>NUCLEOTIDE SEQUENCE [LARGE SCALE GENOMIC DNA]</scope>
    <source>
        <strain evidence="3">ATCC 43588 / DSM 3639 / JCM 9404 / F1</strain>
    </source>
</reference>
<evidence type="ECO:0000313" key="2">
    <source>
        <dbReference type="EMBL" id="ABN69702.1"/>
    </source>
</evidence>
<dbReference type="Gene3D" id="3.20.20.100">
    <property type="entry name" value="NADP-dependent oxidoreductase domain"/>
    <property type="match status" value="1"/>
</dbReference>
<gene>
    <name evidence="2" type="ordered locus">Smar_0595</name>
</gene>
<feature type="domain" description="NADP-dependent oxidoreductase" evidence="1">
    <location>
        <begin position="16"/>
        <end position="299"/>
    </location>
</feature>
<dbReference type="HOGENOM" id="CLU_023205_2_3_2"/>
<dbReference type="Pfam" id="PF00248">
    <property type="entry name" value="Aldo_ket_red"/>
    <property type="match status" value="1"/>
</dbReference>
<name>A3DM42_STAMF</name>
<dbReference type="GeneID" id="4908092"/>
<dbReference type="InterPro" id="IPR020471">
    <property type="entry name" value="AKR"/>
</dbReference>
<dbReference type="Proteomes" id="UP000000254">
    <property type="component" value="Chromosome"/>
</dbReference>
<evidence type="ECO:0000313" key="3">
    <source>
        <dbReference type="Proteomes" id="UP000000254"/>
    </source>
</evidence>
<dbReference type="GO" id="GO:0016491">
    <property type="term" value="F:oxidoreductase activity"/>
    <property type="evidence" value="ECO:0007669"/>
    <property type="project" value="InterPro"/>
</dbReference>
<dbReference type="InterPro" id="IPR036812">
    <property type="entry name" value="NAD(P)_OxRdtase_dom_sf"/>
</dbReference>
<evidence type="ECO:0000259" key="1">
    <source>
        <dbReference type="Pfam" id="PF00248"/>
    </source>
</evidence>
<organism evidence="2 3">
    <name type="scientific">Staphylothermus marinus (strain ATCC 43588 / DSM 3639 / JCM 9404 / F1)</name>
    <dbReference type="NCBI Taxonomy" id="399550"/>
    <lineage>
        <taxon>Archaea</taxon>
        <taxon>Thermoproteota</taxon>
        <taxon>Thermoprotei</taxon>
        <taxon>Desulfurococcales</taxon>
        <taxon>Desulfurococcaceae</taxon>
        <taxon>Staphylothermus</taxon>
    </lineage>
</organism>
<accession>A3DM42</accession>
<proteinExistence type="predicted"/>
<protein>
    <submittedName>
        <fullName evidence="2">Aldo/keto reductase</fullName>
    </submittedName>
</protein>
<keyword evidence="3" id="KW-1185">Reference proteome</keyword>
<dbReference type="InterPro" id="IPR023210">
    <property type="entry name" value="NADP_OxRdtase_dom"/>
</dbReference>
<dbReference type="STRING" id="399550.Smar_0595"/>
<dbReference type="AlphaFoldDB" id="A3DM42"/>
<dbReference type="RefSeq" id="WP_011838893.1">
    <property type="nucleotide sequence ID" value="NC_009033.1"/>
</dbReference>
<dbReference type="PANTHER" id="PTHR43638:SF3">
    <property type="entry name" value="ALDEHYDE REDUCTASE"/>
    <property type="match status" value="1"/>
</dbReference>
<dbReference type="eggNOG" id="arCOG01618">
    <property type="taxonomic scope" value="Archaea"/>
</dbReference>
<dbReference type="EMBL" id="CP000575">
    <property type="protein sequence ID" value="ABN69702.1"/>
    <property type="molecule type" value="Genomic_DNA"/>
</dbReference>
<reference evidence="2 3" key="2">
    <citation type="journal article" date="2009" name="Stand. Genomic Sci.">
        <title>Complete genome sequence of Staphylothermus marinus Stetter and Fiala 1986 type strain F1.</title>
        <authorList>
            <person name="Anderson I.J."/>
            <person name="Sun H."/>
            <person name="Lapidus A."/>
            <person name="Copeland A."/>
            <person name="Glavina Del Rio T."/>
            <person name="Tice H."/>
            <person name="Dalin E."/>
            <person name="Lucas S."/>
            <person name="Barry K."/>
            <person name="Land M."/>
            <person name="Richardson P."/>
            <person name="Huber H."/>
            <person name="Kyrpides N.C."/>
        </authorList>
    </citation>
    <scope>NUCLEOTIDE SEQUENCE [LARGE SCALE GENOMIC DNA]</scope>
    <source>
        <strain evidence="3">ATCC 43588 / DSM 3639 / JCM 9404 / F1</strain>
    </source>
</reference>
<dbReference type="KEGG" id="smr:Smar_0595"/>
<sequence length="335" mass="38022">MKYISLGWTGLKISVLGLGFWQAGSRLWGWKHRDVTGYEVVREIVATSIMEGINFYDTAEIYGGGLSEKFLGKAIRELGIRDQVVVVSKIAGFRYTYHNMLKAVKGISERLGFKPDIILHHWPPPFYVSICRVINNLEKLVDRGYVEYYGLSNYANKLLVKALECTRKHEPVLDQLHYNLGYRVIENNTKKILEENKIALIAWSPLAKGALAGLTKPLTTAQKTDKIFLNVAKDQKLQETLEQLSRKYNTTKSAIALAWLISKNAIPIPGTRKPKRIHEYTQATKIKLEKQDINKLDNISSKYTSIYGTKYSSLKLIRLVPGTLQHLSIKITKGI</sequence>
<dbReference type="SUPFAM" id="SSF51430">
    <property type="entry name" value="NAD(P)-linked oxidoreductase"/>
    <property type="match status" value="1"/>
</dbReference>
<dbReference type="PRINTS" id="PR00069">
    <property type="entry name" value="ALDKETRDTASE"/>
</dbReference>